<reference evidence="4 5" key="1">
    <citation type="journal article" date="2020" name="Nat. Commun.">
        <title>Genome of Tripterygium wilfordii and identification of cytochrome P450 involved in triptolide biosynthesis.</title>
        <authorList>
            <person name="Tu L."/>
            <person name="Su P."/>
            <person name="Zhang Z."/>
            <person name="Gao L."/>
            <person name="Wang J."/>
            <person name="Hu T."/>
            <person name="Zhou J."/>
            <person name="Zhang Y."/>
            <person name="Zhao Y."/>
            <person name="Liu Y."/>
            <person name="Song Y."/>
            <person name="Tong Y."/>
            <person name="Lu Y."/>
            <person name="Yang J."/>
            <person name="Xu C."/>
            <person name="Jia M."/>
            <person name="Peters R.J."/>
            <person name="Huang L."/>
            <person name="Gao W."/>
        </authorList>
    </citation>
    <scope>NUCLEOTIDE SEQUENCE [LARGE SCALE GENOMIC DNA]</scope>
    <source>
        <strain evidence="5">cv. XIE 37</strain>
        <tissue evidence="4">Leaf</tissue>
    </source>
</reference>
<feature type="domain" description="RRM" evidence="3">
    <location>
        <begin position="424"/>
        <end position="455"/>
    </location>
</feature>
<comment type="caution">
    <text evidence="4">The sequence shown here is derived from an EMBL/GenBank/DDBJ whole genome shotgun (WGS) entry which is preliminary data.</text>
</comment>
<dbReference type="InterPro" id="IPR000504">
    <property type="entry name" value="RRM_dom"/>
</dbReference>
<dbReference type="PANTHER" id="PTHR48027">
    <property type="entry name" value="HETEROGENEOUS NUCLEAR RIBONUCLEOPROTEIN 87F-RELATED"/>
    <property type="match status" value="1"/>
</dbReference>
<dbReference type="EMBL" id="JAAARO010000014">
    <property type="protein sequence ID" value="KAF5736152.1"/>
    <property type="molecule type" value="Genomic_DNA"/>
</dbReference>
<dbReference type="InterPro" id="IPR035979">
    <property type="entry name" value="RBD_domain_sf"/>
</dbReference>
<dbReference type="PROSITE" id="PS50102">
    <property type="entry name" value="RRM"/>
    <property type="match status" value="3"/>
</dbReference>
<dbReference type="FunFam" id="3.30.70.330:FF:000519">
    <property type="entry name" value="heterogeneous nuclear ribonucleoprotein 1"/>
    <property type="match status" value="1"/>
</dbReference>
<name>A0A7J7CPX5_TRIWF</name>
<feature type="domain" description="RRM" evidence="3">
    <location>
        <begin position="292"/>
        <end position="368"/>
    </location>
</feature>
<accession>A0A7J7CPX5</accession>
<evidence type="ECO:0000256" key="2">
    <source>
        <dbReference type="PROSITE-ProRule" id="PRU00176"/>
    </source>
</evidence>
<evidence type="ECO:0000313" key="5">
    <source>
        <dbReference type="Proteomes" id="UP000593562"/>
    </source>
</evidence>
<proteinExistence type="predicted"/>
<evidence type="ECO:0000313" key="4">
    <source>
        <dbReference type="EMBL" id="KAF5736152.1"/>
    </source>
</evidence>
<dbReference type="Gene3D" id="3.30.70.330">
    <property type="match status" value="3"/>
</dbReference>
<dbReference type="FunFam" id="3.30.70.330:FF:000364">
    <property type="entry name" value="heterogeneous nuclear ribonucleoprotein 1"/>
    <property type="match status" value="1"/>
</dbReference>
<dbReference type="GO" id="GO:0003723">
    <property type="term" value="F:RNA binding"/>
    <property type="evidence" value="ECO:0007669"/>
    <property type="project" value="UniProtKB-UniRule"/>
</dbReference>
<dbReference type="InParanoid" id="A0A7J7CPX5"/>
<sequence>MAPNFSGNFMVLRPEEVSVVDLIRFLWNQNLKRLAFLEYPTGKEENVRRTWIIFISLLGQKILQSTTKPMSFFGSVFEMWLNLVSSNRNIAVLLLNFFRGKVVKPTRSSATFMSAFGFLDKRMELLEYKDYWNGSKLFMPIMAGEILYEVDTLVTFIHEKSGYDDITYGSKEECERDLRESVVTFTLRLSVTSVARNIRIPMERKLVVLGIPWDVDTDSLREYMSKFGDLEDCIVMKERSTGRSRGFGYVTFATVEDAKNALSSEHILGNRMLEVKIATPKEEMRAPAKKVTRIFVARIPPSVTEAVFRSHFEEYGDITDLYMPKDQDSKAHRGIGFITFASAESVDNLMSDTHELGGSNVVVDRATPKANDFRPVSRMPQGGYGAYNTYISAATRYAALGAPTLYDHPGSVFGRESARGMGSKKIFVGRLPPEATTEDLRQYFGRFGRIIDVYVPKVRRQLCSVYINQFDQCYENLNVFVCRIPGELATEVLDL</sequence>
<evidence type="ECO:0000256" key="1">
    <source>
        <dbReference type="ARBA" id="ARBA00022884"/>
    </source>
</evidence>
<dbReference type="AlphaFoldDB" id="A0A7J7CPX5"/>
<keyword evidence="5" id="KW-1185">Reference proteome</keyword>
<dbReference type="SMART" id="SM00360">
    <property type="entry name" value="RRM"/>
    <property type="match status" value="3"/>
</dbReference>
<gene>
    <name evidence="4" type="ORF">HS088_TW14G00287</name>
</gene>
<dbReference type="InterPro" id="IPR052462">
    <property type="entry name" value="SLIRP/GR-RBP-like"/>
</dbReference>
<feature type="domain" description="RRM" evidence="3">
    <location>
        <begin position="204"/>
        <end position="280"/>
    </location>
</feature>
<evidence type="ECO:0000259" key="3">
    <source>
        <dbReference type="PROSITE" id="PS50102"/>
    </source>
</evidence>
<dbReference type="SUPFAM" id="SSF54928">
    <property type="entry name" value="RNA-binding domain, RBD"/>
    <property type="match status" value="2"/>
</dbReference>
<dbReference type="Proteomes" id="UP000593562">
    <property type="component" value="Unassembled WGS sequence"/>
</dbReference>
<dbReference type="InterPro" id="IPR012677">
    <property type="entry name" value="Nucleotide-bd_a/b_plait_sf"/>
</dbReference>
<keyword evidence="1 2" id="KW-0694">RNA-binding</keyword>
<dbReference type="Pfam" id="PF00076">
    <property type="entry name" value="RRM_1"/>
    <property type="match status" value="3"/>
</dbReference>
<dbReference type="FunCoup" id="A0A7J7CPX5">
    <property type="interactions" value="1607"/>
</dbReference>
<organism evidence="4 5">
    <name type="scientific">Tripterygium wilfordii</name>
    <name type="common">Thunder God vine</name>
    <dbReference type="NCBI Taxonomy" id="458696"/>
    <lineage>
        <taxon>Eukaryota</taxon>
        <taxon>Viridiplantae</taxon>
        <taxon>Streptophyta</taxon>
        <taxon>Embryophyta</taxon>
        <taxon>Tracheophyta</taxon>
        <taxon>Spermatophyta</taxon>
        <taxon>Magnoliopsida</taxon>
        <taxon>eudicotyledons</taxon>
        <taxon>Gunneridae</taxon>
        <taxon>Pentapetalae</taxon>
        <taxon>rosids</taxon>
        <taxon>fabids</taxon>
        <taxon>Celastrales</taxon>
        <taxon>Celastraceae</taxon>
        <taxon>Tripterygium</taxon>
    </lineage>
</organism>
<protein>
    <submittedName>
        <fullName evidence="4">RNA-binding protein Musashi 1</fullName>
    </submittedName>
</protein>